<geneLocation type="mitochondrion" evidence="23"/>
<evidence type="ECO:0000256" key="15">
    <source>
        <dbReference type="ARBA" id="ARBA00023128"/>
    </source>
</evidence>
<evidence type="ECO:0000256" key="8">
    <source>
        <dbReference type="ARBA" id="ARBA00022692"/>
    </source>
</evidence>
<evidence type="ECO:0000256" key="6">
    <source>
        <dbReference type="ARBA" id="ARBA00022617"/>
    </source>
</evidence>
<keyword evidence="16 20" id="KW-0472">Membrane</keyword>
<dbReference type="GO" id="GO:0045275">
    <property type="term" value="C:respiratory chain complex III"/>
    <property type="evidence" value="ECO:0007669"/>
    <property type="project" value="InterPro"/>
</dbReference>
<evidence type="ECO:0000256" key="10">
    <source>
        <dbReference type="ARBA" id="ARBA00022792"/>
    </source>
</evidence>
<evidence type="ECO:0000256" key="13">
    <source>
        <dbReference type="ARBA" id="ARBA00023004"/>
    </source>
</evidence>
<organism evidence="23">
    <name type="scientific">Tenuidactylus dadunensis</name>
    <dbReference type="NCBI Taxonomy" id="3079921"/>
    <lineage>
        <taxon>Eukaryota</taxon>
        <taxon>Metazoa</taxon>
        <taxon>Chordata</taxon>
        <taxon>Craniata</taxon>
        <taxon>Vertebrata</taxon>
        <taxon>Euteleostomi</taxon>
        <taxon>Lepidosauria</taxon>
        <taxon>Squamata</taxon>
        <taxon>Bifurcata</taxon>
        <taxon>Gekkota</taxon>
        <taxon>Gekkonidae</taxon>
        <taxon>Gekkoninae</taxon>
        <taxon>Tenuidactylus</taxon>
    </lineage>
</organism>
<dbReference type="InterPro" id="IPR005798">
    <property type="entry name" value="Cyt_b/b6_C"/>
</dbReference>
<evidence type="ECO:0000256" key="18">
    <source>
        <dbReference type="PIRSR" id="PIRSR038885-1"/>
    </source>
</evidence>
<dbReference type="InterPro" id="IPR005797">
    <property type="entry name" value="Cyt_b/b6_N"/>
</dbReference>
<comment type="subcellular location">
    <subcellularLocation>
        <location evidence="2">Mitochondrion inner membrane</location>
        <topology evidence="2">Multi-pass membrane protein</topology>
    </subcellularLocation>
</comment>
<keyword evidence="8 20" id="KW-0812">Transmembrane</keyword>
<feature type="domain" description="Cytochrome b/b6 C-terminal region profile" evidence="22">
    <location>
        <begin position="210"/>
        <end position="379"/>
    </location>
</feature>
<dbReference type="Pfam" id="PF00033">
    <property type="entry name" value="Cytochrome_B"/>
    <property type="match status" value="1"/>
</dbReference>
<keyword evidence="12 20" id="KW-1133">Transmembrane helix</keyword>
<dbReference type="InterPro" id="IPR030689">
    <property type="entry name" value="Cytochrome_b"/>
</dbReference>
<evidence type="ECO:0000256" key="12">
    <source>
        <dbReference type="ARBA" id="ARBA00022989"/>
    </source>
</evidence>
<feature type="transmembrane region" description="Helical" evidence="20">
    <location>
        <begin position="229"/>
        <end position="250"/>
    </location>
</feature>
<protein>
    <recommendedName>
        <fullName evidence="4 20">Cytochrome b</fullName>
    </recommendedName>
</protein>
<keyword evidence="7 20" id="KW-0679">Respiratory chain</keyword>
<dbReference type="PROSITE" id="PS51002">
    <property type="entry name" value="CYTB_NTER"/>
    <property type="match status" value="1"/>
</dbReference>
<evidence type="ECO:0000256" key="1">
    <source>
        <dbReference type="ARBA" id="ARBA00002566"/>
    </source>
</evidence>
<sequence length="379" mass="42816">MTPMRKAHPVMKILTSSFIDLPTPMNISAWWNFGSLLGLCLTTQILTGLFLAMHYTANTSMAFTSIAHICRDVQYGWLIRNIHANGASLFFICLYLHIGRGVYYGSYLYKETWNTGIMLLFLTMATAFVGYVLPWGQMSFWGATVITNLLSAIPYIGTTLVEWIWGGFSVDNATLTRFFTFHFLLPFIILAMMMLHLLFLHETGSNNPTGLNSNTDKIPFHPYFSYKDLLGAMLMLSALLYLALFAPYLLGDPENYTPANPLVTPPHIKPEWYFLFAYAILRSIPNKLGGVLALLLSILILFVLPLTHNAKQRTNTNRPLAQLLFWSLVANILILTWIGAQPVEPPFILIGQITSTAYFVIPLLLIPAANKMENLMMRW</sequence>
<dbReference type="CDD" id="cd00284">
    <property type="entry name" value="Cytochrome_b_N"/>
    <property type="match status" value="1"/>
</dbReference>
<keyword evidence="5 20" id="KW-0813">Transport</keyword>
<keyword evidence="14" id="KW-0830">Ubiquinone</keyword>
<feature type="transmembrane region" description="Helical" evidence="20">
    <location>
        <begin position="288"/>
        <end position="308"/>
    </location>
</feature>
<keyword evidence="6 19" id="KW-0349">Heme</keyword>
<keyword evidence="15 20" id="KW-0496">Mitochondrion</keyword>
<dbReference type="PANTHER" id="PTHR19271:SF16">
    <property type="entry name" value="CYTOCHROME B"/>
    <property type="match status" value="1"/>
</dbReference>
<dbReference type="CTD" id="4519"/>
<dbReference type="InterPro" id="IPR016174">
    <property type="entry name" value="Di-haem_cyt_TM"/>
</dbReference>
<dbReference type="RefSeq" id="YP_010976668.1">
    <property type="nucleotide sequence ID" value="NC_084104.1"/>
</dbReference>
<feature type="transmembrane region" description="Helical" evidence="20">
    <location>
        <begin position="145"/>
        <end position="166"/>
    </location>
</feature>
<dbReference type="SUPFAM" id="SSF81648">
    <property type="entry name" value="a domain/subunit of cytochrome bc1 complex (Ubiquinol-cytochrome c reductase)"/>
    <property type="match status" value="1"/>
</dbReference>
<feature type="transmembrane region" description="Helical" evidence="20">
    <location>
        <begin position="30"/>
        <end position="56"/>
    </location>
</feature>
<evidence type="ECO:0000256" key="17">
    <source>
        <dbReference type="ARBA" id="ARBA00061233"/>
    </source>
</evidence>
<dbReference type="GeneID" id="86115754"/>
<feature type="domain" description="Cytochrome b/b6 N-terminal region profile" evidence="21">
    <location>
        <begin position="1"/>
        <end position="209"/>
    </location>
</feature>
<feature type="binding site" evidence="18">
    <location>
        <position position="201"/>
    </location>
    <ligand>
        <name>a ubiquinone</name>
        <dbReference type="ChEBI" id="CHEBI:16389"/>
    </ligand>
</feature>
<evidence type="ECO:0000259" key="22">
    <source>
        <dbReference type="PROSITE" id="PS51003"/>
    </source>
</evidence>
<comment type="cofactor">
    <cofactor evidence="20">
        <name>heme b</name>
        <dbReference type="ChEBI" id="CHEBI:60344"/>
    </cofactor>
    <text evidence="20">Binds 2 heme groups non-covalently.</text>
</comment>
<feature type="binding site" description="axial binding residue" evidence="19">
    <location>
        <position position="182"/>
    </location>
    <ligand>
        <name>heme b</name>
        <dbReference type="ChEBI" id="CHEBI:60344"/>
        <label>b562</label>
    </ligand>
    <ligandPart>
        <name>Fe</name>
        <dbReference type="ChEBI" id="CHEBI:18248"/>
    </ligandPart>
</feature>
<dbReference type="InterPro" id="IPR027387">
    <property type="entry name" value="Cytb/b6-like_sf"/>
</dbReference>
<evidence type="ECO:0000259" key="21">
    <source>
        <dbReference type="PROSITE" id="PS51002"/>
    </source>
</evidence>
<feature type="transmembrane region" description="Helical" evidence="20">
    <location>
        <begin position="320"/>
        <end position="340"/>
    </location>
</feature>
<evidence type="ECO:0000256" key="19">
    <source>
        <dbReference type="PIRSR" id="PIRSR038885-2"/>
    </source>
</evidence>
<dbReference type="CDD" id="cd00290">
    <property type="entry name" value="cytochrome_b_C"/>
    <property type="match status" value="1"/>
</dbReference>
<evidence type="ECO:0000256" key="4">
    <source>
        <dbReference type="ARBA" id="ARBA00013531"/>
    </source>
</evidence>
<name>A0AA96ZQZ4_9SAUR</name>
<dbReference type="GO" id="GO:0016491">
    <property type="term" value="F:oxidoreductase activity"/>
    <property type="evidence" value="ECO:0007669"/>
    <property type="project" value="UniProtKB-UniRule"/>
</dbReference>
<dbReference type="AlphaFoldDB" id="A0AA96ZQZ4"/>
<evidence type="ECO:0000256" key="16">
    <source>
        <dbReference type="ARBA" id="ARBA00023136"/>
    </source>
</evidence>
<feature type="transmembrane region" description="Helical" evidence="20">
    <location>
        <begin position="77"/>
        <end position="98"/>
    </location>
</feature>
<comment type="similarity">
    <text evidence="17 20">Belongs to the cytochrome b family.</text>
</comment>
<feature type="binding site" description="axial binding residue" evidence="19">
    <location>
        <position position="97"/>
    </location>
    <ligand>
        <name>heme b</name>
        <dbReference type="ChEBI" id="CHEBI:60344"/>
        <label>b566</label>
    </ligand>
    <ligandPart>
        <name>Fe</name>
        <dbReference type="ChEBI" id="CHEBI:18248"/>
    </ligandPart>
</feature>
<dbReference type="SUPFAM" id="SSF81342">
    <property type="entry name" value="Transmembrane di-heme cytochromes"/>
    <property type="match status" value="1"/>
</dbReference>
<dbReference type="EMBL" id="OR537229">
    <property type="protein sequence ID" value="WNX96105.1"/>
    <property type="molecule type" value="Genomic_DNA"/>
</dbReference>
<evidence type="ECO:0000256" key="5">
    <source>
        <dbReference type="ARBA" id="ARBA00022448"/>
    </source>
</evidence>
<evidence type="ECO:0000256" key="14">
    <source>
        <dbReference type="ARBA" id="ARBA00023075"/>
    </source>
</evidence>
<dbReference type="GO" id="GO:0006122">
    <property type="term" value="P:mitochondrial electron transport, ubiquinol to cytochrome c"/>
    <property type="evidence" value="ECO:0007669"/>
    <property type="project" value="TreeGrafter"/>
</dbReference>
<proteinExistence type="inferred from homology"/>
<dbReference type="InterPro" id="IPR036150">
    <property type="entry name" value="Cyt_b/b6_C_sf"/>
</dbReference>
<evidence type="ECO:0000256" key="3">
    <source>
        <dbReference type="ARBA" id="ARBA00011660"/>
    </source>
</evidence>
<gene>
    <name evidence="23" type="primary">CYTB</name>
</gene>
<evidence type="ECO:0000256" key="20">
    <source>
        <dbReference type="RuleBase" id="RU362117"/>
    </source>
</evidence>
<feature type="binding site" description="axial binding residue" evidence="19">
    <location>
        <position position="196"/>
    </location>
    <ligand>
        <name>heme b</name>
        <dbReference type="ChEBI" id="CHEBI:60344"/>
        <label>b566</label>
    </ligand>
    <ligandPart>
        <name>Fe</name>
        <dbReference type="ChEBI" id="CHEBI:18248"/>
    </ligandPart>
</feature>
<evidence type="ECO:0000256" key="9">
    <source>
        <dbReference type="ARBA" id="ARBA00022723"/>
    </source>
</evidence>
<dbReference type="InterPro" id="IPR048259">
    <property type="entry name" value="Cytochrome_b_N_euk/bac"/>
</dbReference>
<dbReference type="PROSITE" id="PS51003">
    <property type="entry name" value="CYTB_CTER"/>
    <property type="match status" value="1"/>
</dbReference>
<dbReference type="GO" id="GO:0005743">
    <property type="term" value="C:mitochondrial inner membrane"/>
    <property type="evidence" value="ECO:0007669"/>
    <property type="project" value="UniProtKB-SubCell"/>
</dbReference>
<evidence type="ECO:0000313" key="23">
    <source>
        <dbReference type="EMBL" id="WNX96105.1"/>
    </source>
</evidence>
<evidence type="ECO:0000256" key="7">
    <source>
        <dbReference type="ARBA" id="ARBA00022660"/>
    </source>
</evidence>
<evidence type="ECO:0000256" key="2">
    <source>
        <dbReference type="ARBA" id="ARBA00004448"/>
    </source>
</evidence>
<reference evidence="23" key="1">
    <citation type="submission" date="2023-09" db="EMBL/GenBank/DDBJ databases">
        <title>The first complete mitochondrial DNA of Tenuidactylus dadunensis (Squamata: Gekkonidae)and its phylogeny.</title>
        <authorList>
            <person name="Liang Q."/>
            <person name="Shi L."/>
        </authorList>
    </citation>
    <scope>NUCLEOTIDE SEQUENCE</scope>
    <source>
        <tissue evidence="23">Tail</tissue>
    </source>
</reference>
<evidence type="ECO:0000256" key="11">
    <source>
        <dbReference type="ARBA" id="ARBA00022982"/>
    </source>
</evidence>
<dbReference type="FunFam" id="1.20.810.10:FF:000002">
    <property type="entry name" value="Cytochrome b"/>
    <property type="match status" value="1"/>
</dbReference>
<feature type="transmembrane region" description="Helical" evidence="20">
    <location>
        <begin position="178"/>
        <end position="200"/>
    </location>
</feature>
<comment type="function">
    <text evidence="1 20">Component of the ubiquinol-cytochrome c reductase complex (complex III or cytochrome b-c1 complex) that is part of the mitochondrial respiratory chain. The b-c1 complex mediates electron transfer from ubiquinol to cytochrome c. Contributes to the generation of a proton gradient across the mitochondrial membrane that is then used for ATP synthesis.</text>
</comment>
<keyword evidence="11 20" id="KW-0249">Electron transport</keyword>
<keyword evidence="13 19" id="KW-0408">Iron</keyword>
<feature type="transmembrane region" description="Helical" evidence="20">
    <location>
        <begin position="113"/>
        <end position="133"/>
    </location>
</feature>
<dbReference type="GO" id="GO:0046872">
    <property type="term" value="F:metal ion binding"/>
    <property type="evidence" value="ECO:0007669"/>
    <property type="project" value="UniProtKB-UniRule"/>
</dbReference>
<dbReference type="Pfam" id="PF00032">
    <property type="entry name" value="Cytochrom_B_C"/>
    <property type="match status" value="1"/>
</dbReference>
<feature type="binding site" description="axial binding residue" evidence="19">
    <location>
        <position position="83"/>
    </location>
    <ligand>
        <name>heme b</name>
        <dbReference type="ChEBI" id="CHEBI:60344"/>
        <label>b562</label>
    </ligand>
    <ligandPart>
        <name>Fe</name>
        <dbReference type="ChEBI" id="CHEBI:18248"/>
    </ligandPart>
</feature>
<dbReference type="PANTHER" id="PTHR19271">
    <property type="entry name" value="CYTOCHROME B"/>
    <property type="match status" value="1"/>
</dbReference>
<feature type="transmembrane region" description="Helical" evidence="20">
    <location>
        <begin position="346"/>
        <end position="369"/>
    </location>
</feature>
<accession>A0AA96ZQZ4</accession>
<keyword evidence="10" id="KW-0999">Mitochondrion inner membrane</keyword>
<dbReference type="InterPro" id="IPR048260">
    <property type="entry name" value="Cytochrome_b_C_euk/bac"/>
</dbReference>
<keyword evidence="9 19" id="KW-0479">Metal-binding</keyword>
<comment type="cofactor">
    <cofactor evidence="19">
        <name>heme</name>
        <dbReference type="ChEBI" id="CHEBI:30413"/>
    </cofactor>
    <text evidence="19">Binds 2 heme groups non-covalently.</text>
</comment>
<dbReference type="GO" id="GO:0008121">
    <property type="term" value="F:quinol-cytochrome-c reductase activity"/>
    <property type="evidence" value="ECO:0007669"/>
    <property type="project" value="InterPro"/>
</dbReference>
<comment type="subunit">
    <text evidence="3">The cytochrome bc1 complex contains 3 respiratory subunits (MT-CYB, CYC1 and UQCRFS1), 2 core proteins (UQCRC1 and UQCRC2) and probably 6 low-molecular weight proteins.</text>
</comment>
<dbReference type="PIRSF" id="PIRSF038885">
    <property type="entry name" value="COB"/>
    <property type="match status" value="1"/>
</dbReference>
<dbReference type="Gene3D" id="1.20.810.10">
    <property type="entry name" value="Cytochrome Bc1 Complex, Chain C"/>
    <property type="match status" value="1"/>
</dbReference>